<reference evidence="2" key="1">
    <citation type="submission" date="2023-06" db="EMBL/GenBank/DDBJ databases">
        <title>MT1 and MT2 Draft Genomes of Novel Species.</title>
        <authorList>
            <person name="Venkateswaran K."/>
        </authorList>
    </citation>
    <scope>NUCLEOTIDE SEQUENCE</scope>
    <source>
        <strain evidence="2">IIF3SC-B10</strain>
    </source>
</reference>
<organism evidence="2 3">
    <name type="scientific">Arthrobacter burdickii</name>
    <dbReference type="NCBI Taxonomy" id="3035920"/>
    <lineage>
        <taxon>Bacteria</taxon>
        <taxon>Bacillati</taxon>
        <taxon>Actinomycetota</taxon>
        <taxon>Actinomycetes</taxon>
        <taxon>Micrococcales</taxon>
        <taxon>Micrococcaceae</taxon>
        <taxon>Arthrobacter</taxon>
    </lineage>
</organism>
<sequence length="44" mass="4793">MASDEDLDPPVPSYLEGITLKRVHDGQVTEEHDEDSSPADGPDK</sequence>
<protein>
    <submittedName>
        <fullName evidence="2">Uncharacterized protein</fullName>
    </submittedName>
</protein>
<evidence type="ECO:0000256" key="1">
    <source>
        <dbReference type="SAM" id="MobiDB-lite"/>
    </source>
</evidence>
<gene>
    <name evidence="2" type="ORF">P5G52_15665</name>
</gene>
<comment type="caution">
    <text evidence="2">The sequence shown here is derived from an EMBL/GenBank/DDBJ whole genome shotgun (WGS) entry which is preliminary data.</text>
</comment>
<proteinExistence type="predicted"/>
<name>A0ABT8K4E3_9MICC</name>
<feature type="region of interest" description="Disordered" evidence="1">
    <location>
        <begin position="1"/>
        <end position="44"/>
    </location>
</feature>
<dbReference type="Proteomes" id="UP001174209">
    <property type="component" value="Unassembled WGS sequence"/>
</dbReference>
<dbReference type="RefSeq" id="WP_301229228.1">
    <property type="nucleotide sequence ID" value="NZ_JAROCG010000002.1"/>
</dbReference>
<dbReference type="EMBL" id="JAROCG010000002">
    <property type="protein sequence ID" value="MDN4612305.1"/>
    <property type="molecule type" value="Genomic_DNA"/>
</dbReference>
<accession>A0ABT8K4E3</accession>
<keyword evidence="3" id="KW-1185">Reference proteome</keyword>
<evidence type="ECO:0000313" key="2">
    <source>
        <dbReference type="EMBL" id="MDN4612305.1"/>
    </source>
</evidence>
<evidence type="ECO:0000313" key="3">
    <source>
        <dbReference type="Proteomes" id="UP001174209"/>
    </source>
</evidence>